<dbReference type="AlphaFoldDB" id="A0A4P9WFH7"/>
<feature type="region of interest" description="Disordered" evidence="1">
    <location>
        <begin position="1"/>
        <end position="22"/>
    </location>
</feature>
<evidence type="ECO:0000313" key="2">
    <source>
        <dbReference type="EMBL" id="RKO89186.1"/>
    </source>
</evidence>
<proteinExistence type="predicted"/>
<accession>A0A4P9WFH7</accession>
<dbReference type="Proteomes" id="UP000269721">
    <property type="component" value="Unassembled WGS sequence"/>
</dbReference>
<sequence>MASSLATLSKSPPTKPRRQQAEQQLVNYNSDETEEDDLLEGSYEFCLPDSFEGPASPKPTVGWSLLAQFARLTRIYRETKESDSYSPLVKSAMLFDSPYHSSGGLEELMYNEPASLYLSQWAYDFEVYRAETAATESRRKRQNVVWDQTLETETGLGTFEILSTDTTPPPPKVDRLPALGRDEWAAFFDEGGRM</sequence>
<keyword evidence="3" id="KW-1185">Reference proteome</keyword>
<dbReference type="OrthoDB" id="10264062at2759"/>
<dbReference type="EMBL" id="KZ996236">
    <property type="protein sequence ID" value="RKO89186.1"/>
    <property type="molecule type" value="Genomic_DNA"/>
</dbReference>
<evidence type="ECO:0000313" key="3">
    <source>
        <dbReference type="Proteomes" id="UP000269721"/>
    </source>
</evidence>
<feature type="non-terminal residue" evidence="2">
    <location>
        <position position="194"/>
    </location>
</feature>
<name>A0A4P9WFH7_9FUNG</name>
<feature type="compositionally biased region" description="Polar residues" evidence="1">
    <location>
        <begin position="1"/>
        <end position="12"/>
    </location>
</feature>
<evidence type="ECO:0000256" key="1">
    <source>
        <dbReference type="SAM" id="MobiDB-lite"/>
    </source>
</evidence>
<organism evidence="2 3">
    <name type="scientific">Blyttiomyces helicus</name>
    <dbReference type="NCBI Taxonomy" id="388810"/>
    <lineage>
        <taxon>Eukaryota</taxon>
        <taxon>Fungi</taxon>
        <taxon>Fungi incertae sedis</taxon>
        <taxon>Chytridiomycota</taxon>
        <taxon>Chytridiomycota incertae sedis</taxon>
        <taxon>Chytridiomycetes</taxon>
        <taxon>Chytridiomycetes incertae sedis</taxon>
        <taxon>Blyttiomyces</taxon>
    </lineage>
</organism>
<reference evidence="3" key="1">
    <citation type="journal article" date="2018" name="Nat. Microbiol.">
        <title>Leveraging single-cell genomics to expand the fungal tree of life.</title>
        <authorList>
            <person name="Ahrendt S.R."/>
            <person name="Quandt C.A."/>
            <person name="Ciobanu D."/>
            <person name="Clum A."/>
            <person name="Salamov A."/>
            <person name="Andreopoulos B."/>
            <person name="Cheng J.F."/>
            <person name="Woyke T."/>
            <person name="Pelin A."/>
            <person name="Henrissat B."/>
            <person name="Reynolds N.K."/>
            <person name="Benny G.L."/>
            <person name="Smith M.E."/>
            <person name="James T.Y."/>
            <person name="Grigoriev I.V."/>
        </authorList>
    </citation>
    <scope>NUCLEOTIDE SEQUENCE [LARGE SCALE GENOMIC DNA]</scope>
</reference>
<protein>
    <submittedName>
        <fullName evidence="2">Uncharacterized protein</fullName>
    </submittedName>
</protein>
<gene>
    <name evidence="2" type="ORF">BDK51DRAFT_27106</name>
</gene>